<dbReference type="EMBL" id="JH816985">
    <property type="protein sequence ID" value="EKC38393.1"/>
    <property type="molecule type" value="Genomic_DNA"/>
</dbReference>
<gene>
    <name evidence="1" type="ORF">CGI_10021766</name>
</gene>
<dbReference type="AlphaFoldDB" id="K1QXG7"/>
<reference evidence="1" key="1">
    <citation type="journal article" date="2012" name="Nature">
        <title>The oyster genome reveals stress adaptation and complexity of shell formation.</title>
        <authorList>
            <person name="Zhang G."/>
            <person name="Fang X."/>
            <person name="Guo X."/>
            <person name="Li L."/>
            <person name="Luo R."/>
            <person name="Xu F."/>
            <person name="Yang P."/>
            <person name="Zhang L."/>
            <person name="Wang X."/>
            <person name="Qi H."/>
            <person name="Xiong Z."/>
            <person name="Que H."/>
            <person name="Xie Y."/>
            <person name="Holland P.W."/>
            <person name="Paps J."/>
            <person name="Zhu Y."/>
            <person name="Wu F."/>
            <person name="Chen Y."/>
            <person name="Wang J."/>
            <person name="Peng C."/>
            <person name="Meng J."/>
            <person name="Yang L."/>
            <person name="Liu J."/>
            <person name="Wen B."/>
            <person name="Zhang N."/>
            <person name="Huang Z."/>
            <person name="Zhu Q."/>
            <person name="Feng Y."/>
            <person name="Mount A."/>
            <person name="Hedgecock D."/>
            <person name="Xu Z."/>
            <person name="Liu Y."/>
            <person name="Domazet-Loso T."/>
            <person name="Du Y."/>
            <person name="Sun X."/>
            <person name="Zhang S."/>
            <person name="Liu B."/>
            <person name="Cheng P."/>
            <person name="Jiang X."/>
            <person name="Li J."/>
            <person name="Fan D."/>
            <person name="Wang W."/>
            <person name="Fu W."/>
            <person name="Wang T."/>
            <person name="Wang B."/>
            <person name="Zhang J."/>
            <person name="Peng Z."/>
            <person name="Li Y."/>
            <person name="Li N."/>
            <person name="Wang J."/>
            <person name="Chen M."/>
            <person name="He Y."/>
            <person name="Tan F."/>
            <person name="Song X."/>
            <person name="Zheng Q."/>
            <person name="Huang R."/>
            <person name="Yang H."/>
            <person name="Du X."/>
            <person name="Chen L."/>
            <person name="Yang M."/>
            <person name="Gaffney P.M."/>
            <person name="Wang S."/>
            <person name="Luo L."/>
            <person name="She Z."/>
            <person name="Ming Y."/>
            <person name="Huang W."/>
            <person name="Zhang S."/>
            <person name="Huang B."/>
            <person name="Zhang Y."/>
            <person name="Qu T."/>
            <person name="Ni P."/>
            <person name="Miao G."/>
            <person name="Wang J."/>
            <person name="Wang Q."/>
            <person name="Steinberg C.E."/>
            <person name="Wang H."/>
            <person name="Li N."/>
            <person name="Qian L."/>
            <person name="Zhang G."/>
            <person name="Li Y."/>
            <person name="Yang H."/>
            <person name="Liu X."/>
            <person name="Wang J."/>
            <person name="Yin Y."/>
            <person name="Wang J."/>
        </authorList>
    </citation>
    <scope>NUCLEOTIDE SEQUENCE [LARGE SCALE GENOMIC DNA]</scope>
    <source>
        <strain evidence="1">05x7-T-G4-1.051#20</strain>
    </source>
</reference>
<proteinExistence type="predicted"/>
<organism evidence="1">
    <name type="scientific">Magallana gigas</name>
    <name type="common">Pacific oyster</name>
    <name type="synonym">Crassostrea gigas</name>
    <dbReference type="NCBI Taxonomy" id="29159"/>
    <lineage>
        <taxon>Eukaryota</taxon>
        <taxon>Metazoa</taxon>
        <taxon>Spiralia</taxon>
        <taxon>Lophotrochozoa</taxon>
        <taxon>Mollusca</taxon>
        <taxon>Bivalvia</taxon>
        <taxon>Autobranchia</taxon>
        <taxon>Pteriomorphia</taxon>
        <taxon>Ostreida</taxon>
        <taxon>Ostreoidea</taxon>
        <taxon>Ostreidae</taxon>
        <taxon>Magallana</taxon>
    </lineage>
</organism>
<sequence length="85" mass="9892">MWGWPTNDTETYRKVATIRGDSMERLPDAVTKILMDMENNNAPLISETEERMEDILQVDVPEDEQETLDLISWNLDGHSIGRDLW</sequence>
<dbReference type="InParanoid" id="K1QXG7"/>
<protein>
    <submittedName>
        <fullName evidence="1">Uncharacterized protein</fullName>
    </submittedName>
</protein>
<dbReference type="HOGENOM" id="CLU_2514849_0_0_1"/>
<evidence type="ECO:0000313" key="1">
    <source>
        <dbReference type="EMBL" id="EKC38393.1"/>
    </source>
</evidence>
<accession>K1QXG7</accession>
<name>K1QXG7_MAGGI</name>